<accession>A0A9W5TBH2</accession>
<dbReference type="OrthoDB" id="360521at2759"/>
<evidence type="ECO:0000259" key="2">
    <source>
        <dbReference type="PROSITE" id="PS50858"/>
    </source>
</evidence>
<dbReference type="AlphaFoldDB" id="A0A9W5TBH2"/>
<gene>
    <name evidence="3" type="ORF">BaOVIS_008060</name>
</gene>
<proteinExistence type="predicted"/>
<dbReference type="EMBL" id="BLIY01000006">
    <property type="protein sequence ID" value="GFE53402.1"/>
    <property type="molecule type" value="Genomic_DNA"/>
</dbReference>
<reference evidence="3" key="1">
    <citation type="submission" date="2019-12" db="EMBL/GenBank/DDBJ databases">
        <title>Genome sequence of Babesia ovis.</title>
        <authorList>
            <person name="Yamagishi J."/>
            <person name="Sevinc F."/>
            <person name="Xuan X."/>
        </authorList>
    </citation>
    <scope>NUCLEOTIDE SEQUENCE</scope>
    <source>
        <strain evidence="3">Selcuk</strain>
    </source>
</reference>
<sequence length="605" mass="69287">MAENSKLNVLFNGVNGACYVQDSFLFFNSEQGVFKWSFATWMRSEKSKKTPKVRLTFTEGPLKLTRDDLHSDALEKAVIVADFVDDRDAFETFCSLVSSETAVTKVQKVPQPPPEPQPVPKTEVVEEPVQAVRETKDPMDTIRNQRKRLLEVNQNIANLYHQLVESAEGIEGGVVSEEDFWNHHSVDLIAILEQPEAPSHLDGFIATPPINEFVNGQRVYRYNPELGRAILSEDATIRALHKKFVVDKRYPEENFWKRILQSRHFYHMIGEKAPDNQILYDDIKGVPIERVHTSPPSVSNVLQQVDVHSELIRLDDLRKRRKASQPVKQRFGDNVTPDLKSSLFDRFNTHAAKIMDNCHVDNALGDSTADLKVIEERAEGERKQKIADVVCHDLTGHQSEADAQNDEMCIIRSLNMPGQRLNRGNSLGENRSDSKDQHKKISFKMRTANDNLRDIHDSLVQMKDVDILSYVKAPLCNDNASRRMFILNTKLCQTEKITQTVPLEYDNLTISKMRNFQMSIMEILQMYYRTHLPEEDKRMKLLLAIRQIKQHMEGQHDFVGSAHAAKALQTGLMNQITAVEVYDTKLKAFVADLRNQAQQRMSRPK</sequence>
<dbReference type="Gene3D" id="6.10.140.1200">
    <property type="match status" value="1"/>
</dbReference>
<organism evidence="3 4">
    <name type="scientific">Babesia ovis</name>
    <dbReference type="NCBI Taxonomy" id="5869"/>
    <lineage>
        <taxon>Eukaryota</taxon>
        <taxon>Sar</taxon>
        <taxon>Alveolata</taxon>
        <taxon>Apicomplexa</taxon>
        <taxon>Aconoidasida</taxon>
        <taxon>Piroplasmida</taxon>
        <taxon>Babesiidae</taxon>
        <taxon>Babesia</taxon>
    </lineage>
</organism>
<evidence type="ECO:0000313" key="3">
    <source>
        <dbReference type="EMBL" id="GFE53402.1"/>
    </source>
</evidence>
<protein>
    <submittedName>
        <fullName evidence="3">Chromosome complete related protein, putative</fullName>
    </submittedName>
</protein>
<feature type="region of interest" description="Disordered" evidence="1">
    <location>
        <begin position="420"/>
        <end position="439"/>
    </location>
</feature>
<name>A0A9W5TBH2_BABOV</name>
<keyword evidence="4" id="KW-1185">Reference proteome</keyword>
<evidence type="ECO:0000313" key="4">
    <source>
        <dbReference type="Proteomes" id="UP001057455"/>
    </source>
</evidence>
<comment type="caution">
    <text evidence="3">The sequence shown here is derived from an EMBL/GenBank/DDBJ whole genome shotgun (WGS) entry which is preliminary data.</text>
</comment>
<dbReference type="Proteomes" id="UP001057455">
    <property type="component" value="Unassembled WGS sequence"/>
</dbReference>
<feature type="domain" description="BSD" evidence="2">
    <location>
        <begin position="225"/>
        <end position="267"/>
    </location>
</feature>
<dbReference type="InterPro" id="IPR005607">
    <property type="entry name" value="BSD_dom"/>
</dbReference>
<dbReference type="PROSITE" id="PS50858">
    <property type="entry name" value="BSD"/>
    <property type="match status" value="1"/>
</dbReference>
<evidence type="ECO:0000256" key="1">
    <source>
        <dbReference type="SAM" id="MobiDB-lite"/>
    </source>
</evidence>